<dbReference type="SFLD" id="SFLDS00019">
    <property type="entry name" value="Glutathione_Transferase_(cytos"/>
    <property type="match status" value="1"/>
</dbReference>
<evidence type="ECO:0000259" key="2">
    <source>
        <dbReference type="PROSITE" id="PS50405"/>
    </source>
</evidence>
<dbReference type="PANTHER" id="PTHR44051">
    <property type="entry name" value="GLUTATHIONE S-TRANSFERASE-RELATED"/>
    <property type="match status" value="1"/>
</dbReference>
<dbReference type="CDD" id="cd03046">
    <property type="entry name" value="GST_N_GTT1_like"/>
    <property type="match status" value="1"/>
</dbReference>
<dbReference type="GO" id="GO:0016491">
    <property type="term" value="F:oxidoreductase activity"/>
    <property type="evidence" value="ECO:0007669"/>
    <property type="project" value="UniProtKB-KW"/>
</dbReference>
<feature type="domain" description="GST C-terminal" evidence="2">
    <location>
        <begin position="116"/>
        <end position="241"/>
    </location>
</feature>
<sequence>MSRPVEIGAGNTTPVRPNFQKQWKPAMTITITAFDWVPKDARGLVRDLRVRWALEEVGMPYDVRYLSLRDAKEPAHRSLQPFGQVPTYEENSLALFESGAIILHIAESYSGLLPDDAHGRARAISWMFAAVDTVEVPMWDYAMATILEGDKDWTKARLPIIEERIRVRVSELSSRLGDAEWFDGTFSAGDLMIASVLRHPTGRRIAEEYPNLADYIARSEARPAFKRALDAQLTGFNGKPPAGWQQ</sequence>
<dbReference type="SUPFAM" id="SSF52833">
    <property type="entry name" value="Thioredoxin-like"/>
    <property type="match status" value="1"/>
</dbReference>
<evidence type="ECO:0000259" key="1">
    <source>
        <dbReference type="PROSITE" id="PS50404"/>
    </source>
</evidence>
<dbReference type="SFLD" id="SFLDG00358">
    <property type="entry name" value="Main_(cytGST)"/>
    <property type="match status" value="1"/>
</dbReference>
<dbReference type="InterPro" id="IPR004045">
    <property type="entry name" value="Glutathione_S-Trfase_N"/>
</dbReference>
<dbReference type="PROSITE" id="PS50405">
    <property type="entry name" value="GST_CTER"/>
    <property type="match status" value="1"/>
</dbReference>
<dbReference type="Gene3D" id="1.20.1050.10">
    <property type="match status" value="1"/>
</dbReference>
<protein>
    <submittedName>
        <fullName evidence="3">Disulfide-bond oxidoreductase YfcG</fullName>
        <ecNumber evidence="3">1.8.4.-</ecNumber>
    </submittedName>
</protein>
<accession>A0A1B8P1L0</accession>
<keyword evidence="3" id="KW-0560">Oxidoreductase</keyword>
<organism evidence="3 4">
    <name type="scientific">Halomonas elongata</name>
    <dbReference type="NCBI Taxonomy" id="2746"/>
    <lineage>
        <taxon>Bacteria</taxon>
        <taxon>Pseudomonadati</taxon>
        <taxon>Pseudomonadota</taxon>
        <taxon>Gammaproteobacteria</taxon>
        <taxon>Oceanospirillales</taxon>
        <taxon>Halomonadaceae</taxon>
        <taxon>Halomonas</taxon>
    </lineage>
</organism>
<dbReference type="EMBL" id="MAJD01000001">
    <property type="protein sequence ID" value="OBX36144.1"/>
    <property type="molecule type" value="Genomic_DNA"/>
</dbReference>
<dbReference type="CDD" id="cd03207">
    <property type="entry name" value="GST_C_8"/>
    <property type="match status" value="1"/>
</dbReference>
<dbReference type="PANTHER" id="PTHR44051:SF8">
    <property type="entry name" value="GLUTATHIONE S-TRANSFERASE GSTA"/>
    <property type="match status" value="1"/>
</dbReference>
<reference evidence="3 4" key="1">
    <citation type="submission" date="2016-06" db="EMBL/GenBank/DDBJ databases">
        <title>Genome sequence of halotolerant plant growth promoting strain of Halomonas elongata HEK1 isolated from salterns of Rann of Kutch, Gujarat, India.</title>
        <authorList>
            <person name="Gaba S."/>
            <person name="Singh R.N."/>
            <person name="Abrol S."/>
            <person name="Kaushik R."/>
            <person name="Saxena A.K."/>
        </authorList>
    </citation>
    <scope>NUCLEOTIDE SEQUENCE [LARGE SCALE GENOMIC DNA]</scope>
    <source>
        <strain evidence="3 4">HEK1</strain>
    </source>
</reference>
<gene>
    <name evidence="3" type="primary">yfcG</name>
    <name evidence="3" type="ORF">A8U91_00481</name>
</gene>
<dbReference type="InterPro" id="IPR036282">
    <property type="entry name" value="Glutathione-S-Trfase_C_sf"/>
</dbReference>
<dbReference type="EC" id="1.8.4.-" evidence="3"/>
<dbReference type="SUPFAM" id="SSF47616">
    <property type="entry name" value="GST C-terminal domain-like"/>
    <property type="match status" value="1"/>
</dbReference>
<feature type="domain" description="GST N-terminal" evidence="1">
    <location>
        <begin position="34"/>
        <end position="113"/>
    </location>
</feature>
<dbReference type="InterPro" id="IPR040079">
    <property type="entry name" value="Glutathione_S-Trfase"/>
</dbReference>
<dbReference type="Proteomes" id="UP000092504">
    <property type="component" value="Unassembled WGS sequence"/>
</dbReference>
<dbReference type="InterPro" id="IPR036249">
    <property type="entry name" value="Thioredoxin-like_sf"/>
</dbReference>
<evidence type="ECO:0000313" key="4">
    <source>
        <dbReference type="Proteomes" id="UP000092504"/>
    </source>
</evidence>
<dbReference type="InterPro" id="IPR010987">
    <property type="entry name" value="Glutathione-S-Trfase_C-like"/>
</dbReference>
<dbReference type="Gene3D" id="3.40.30.10">
    <property type="entry name" value="Glutaredoxin"/>
    <property type="match status" value="1"/>
</dbReference>
<comment type="caution">
    <text evidence="3">The sequence shown here is derived from an EMBL/GenBank/DDBJ whole genome shotgun (WGS) entry which is preliminary data.</text>
</comment>
<dbReference type="FunFam" id="3.40.30.10:FF:000331">
    <property type="entry name" value="Glutathione S-transferase"/>
    <property type="match status" value="1"/>
</dbReference>
<name>A0A1B8P1L0_HALEL</name>
<dbReference type="PATRIC" id="fig|2746.7.peg.495"/>
<dbReference type="PROSITE" id="PS50404">
    <property type="entry name" value="GST_NTER"/>
    <property type="match status" value="1"/>
</dbReference>
<evidence type="ECO:0000313" key="3">
    <source>
        <dbReference type="EMBL" id="OBX36144.1"/>
    </source>
</evidence>
<proteinExistence type="predicted"/>
<dbReference type="Pfam" id="PF02798">
    <property type="entry name" value="GST_N"/>
    <property type="match status" value="1"/>
</dbReference>
<dbReference type="AlphaFoldDB" id="A0A1B8P1L0"/>